<protein>
    <recommendedName>
        <fullName evidence="6">CDP-diacylglycerol--serine O-phosphatidyltransferase</fullName>
    </recommendedName>
</protein>
<accession>A0A0C3HT73</accession>
<comment type="similarity">
    <text evidence="2">Belongs to the CDP-alcohol phosphatidyltransferase class-I family.</text>
</comment>
<feature type="transmembrane region" description="Helical" evidence="3">
    <location>
        <begin position="67"/>
        <end position="90"/>
    </location>
</feature>
<reference evidence="5" key="2">
    <citation type="submission" date="2015-01" db="EMBL/GenBank/DDBJ databases">
        <title>Evolutionary Origins and Diversification of the Mycorrhizal Mutualists.</title>
        <authorList>
            <consortium name="DOE Joint Genome Institute"/>
            <consortium name="Mycorrhizal Genomics Consortium"/>
            <person name="Kohler A."/>
            <person name="Kuo A."/>
            <person name="Nagy L.G."/>
            <person name="Floudas D."/>
            <person name="Copeland A."/>
            <person name="Barry K.W."/>
            <person name="Cichocki N."/>
            <person name="Veneault-Fourrey C."/>
            <person name="LaButti K."/>
            <person name="Lindquist E.A."/>
            <person name="Lipzen A."/>
            <person name="Lundell T."/>
            <person name="Morin E."/>
            <person name="Murat C."/>
            <person name="Riley R."/>
            <person name="Ohm R."/>
            <person name="Sun H."/>
            <person name="Tunlid A."/>
            <person name="Henrissat B."/>
            <person name="Grigoriev I.V."/>
            <person name="Hibbett D.S."/>
            <person name="Martin F."/>
        </authorList>
    </citation>
    <scope>NUCLEOTIDE SEQUENCE [LARGE SCALE GENOMIC DNA]</scope>
    <source>
        <strain evidence="5">Zn</strain>
    </source>
</reference>
<keyword evidence="1 2" id="KW-0808">Transferase</keyword>
<dbReference type="EMBL" id="KN832872">
    <property type="protein sequence ID" value="KIN05457.1"/>
    <property type="molecule type" value="Genomic_DNA"/>
</dbReference>
<dbReference type="InterPro" id="IPR000462">
    <property type="entry name" value="CDP-OH_P_trans"/>
</dbReference>
<evidence type="ECO:0000313" key="5">
    <source>
        <dbReference type="Proteomes" id="UP000054321"/>
    </source>
</evidence>
<dbReference type="STRING" id="913774.A0A0C3HT73"/>
<dbReference type="PROSITE" id="PS00379">
    <property type="entry name" value="CDP_ALCOHOL_P_TRANSF"/>
    <property type="match status" value="1"/>
</dbReference>
<keyword evidence="3" id="KW-1133">Transmembrane helix</keyword>
<evidence type="ECO:0008006" key="6">
    <source>
        <dbReference type="Google" id="ProtNLM"/>
    </source>
</evidence>
<gene>
    <name evidence="4" type="ORF">OIDMADRAFT_63413</name>
</gene>
<dbReference type="InterPro" id="IPR043130">
    <property type="entry name" value="CDP-OH_PTrfase_TM_dom"/>
</dbReference>
<evidence type="ECO:0000256" key="2">
    <source>
        <dbReference type="RuleBase" id="RU003750"/>
    </source>
</evidence>
<dbReference type="OrthoDB" id="448573at2759"/>
<organism evidence="4 5">
    <name type="scientific">Oidiodendron maius (strain Zn)</name>
    <dbReference type="NCBI Taxonomy" id="913774"/>
    <lineage>
        <taxon>Eukaryota</taxon>
        <taxon>Fungi</taxon>
        <taxon>Dikarya</taxon>
        <taxon>Ascomycota</taxon>
        <taxon>Pezizomycotina</taxon>
        <taxon>Leotiomycetes</taxon>
        <taxon>Leotiomycetes incertae sedis</taxon>
        <taxon>Myxotrichaceae</taxon>
        <taxon>Oidiodendron</taxon>
    </lineage>
</organism>
<evidence type="ECO:0000313" key="4">
    <source>
        <dbReference type="EMBL" id="KIN05457.1"/>
    </source>
</evidence>
<feature type="non-terminal residue" evidence="4">
    <location>
        <position position="101"/>
    </location>
</feature>
<feature type="non-terminal residue" evidence="4">
    <location>
        <position position="1"/>
    </location>
</feature>
<reference evidence="4 5" key="1">
    <citation type="submission" date="2014-04" db="EMBL/GenBank/DDBJ databases">
        <authorList>
            <consortium name="DOE Joint Genome Institute"/>
            <person name="Kuo A."/>
            <person name="Martino E."/>
            <person name="Perotto S."/>
            <person name="Kohler A."/>
            <person name="Nagy L.G."/>
            <person name="Floudas D."/>
            <person name="Copeland A."/>
            <person name="Barry K.W."/>
            <person name="Cichocki N."/>
            <person name="Veneault-Fourrey C."/>
            <person name="LaButti K."/>
            <person name="Lindquist E.A."/>
            <person name="Lipzen A."/>
            <person name="Lundell T."/>
            <person name="Morin E."/>
            <person name="Murat C."/>
            <person name="Sun H."/>
            <person name="Tunlid A."/>
            <person name="Henrissat B."/>
            <person name="Grigoriev I.V."/>
            <person name="Hibbett D.S."/>
            <person name="Martin F."/>
            <person name="Nordberg H.P."/>
            <person name="Cantor M.N."/>
            <person name="Hua S.X."/>
        </authorList>
    </citation>
    <scope>NUCLEOTIDE SEQUENCE [LARGE SCALE GENOMIC DNA]</scope>
    <source>
        <strain evidence="4 5">Zn</strain>
    </source>
</reference>
<dbReference type="Pfam" id="PF01066">
    <property type="entry name" value="CDP-OH_P_transf"/>
    <property type="match status" value="1"/>
</dbReference>
<dbReference type="HOGENOM" id="CLU_2298376_0_0_1"/>
<keyword evidence="3" id="KW-0472">Membrane</keyword>
<dbReference type="InterPro" id="IPR048254">
    <property type="entry name" value="CDP_ALCOHOL_P_TRANSF_CS"/>
</dbReference>
<dbReference type="InParanoid" id="A0A0C3HT73"/>
<dbReference type="GO" id="GO:0008654">
    <property type="term" value="P:phospholipid biosynthetic process"/>
    <property type="evidence" value="ECO:0007669"/>
    <property type="project" value="InterPro"/>
</dbReference>
<dbReference type="Gene3D" id="1.20.120.1760">
    <property type="match status" value="1"/>
</dbReference>
<evidence type="ECO:0000256" key="1">
    <source>
        <dbReference type="ARBA" id="ARBA00022679"/>
    </source>
</evidence>
<dbReference type="Proteomes" id="UP000054321">
    <property type="component" value="Unassembled WGS sequence"/>
</dbReference>
<sequence length="101" mass="11512">LIFLGYEFDRFDGIVARWRNECYDLGKQLDSLSDLVRFSSSFPWVTFGMAPTIMLYSIGFRTPVDQVVLIFYVLCGVARLARFNVAAHLIPKNAHGKAQHI</sequence>
<keyword evidence="5" id="KW-1185">Reference proteome</keyword>
<dbReference type="GO" id="GO:0016020">
    <property type="term" value="C:membrane"/>
    <property type="evidence" value="ECO:0007669"/>
    <property type="project" value="InterPro"/>
</dbReference>
<keyword evidence="3" id="KW-0812">Transmembrane</keyword>
<name>A0A0C3HT73_OIDMZ</name>
<dbReference type="AlphaFoldDB" id="A0A0C3HT73"/>
<feature type="transmembrane region" description="Helical" evidence="3">
    <location>
        <begin position="41"/>
        <end position="60"/>
    </location>
</feature>
<evidence type="ECO:0000256" key="3">
    <source>
        <dbReference type="SAM" id="Phobius"/>
    </source>
</evidence>
<dbReference type="GO" id="GO:0016780">
    <property type="term" value="F:phosphotransferase activity, for other substituted phosphate groups"/>
    <property type="evidence" value="ECO:0007669"/>
    <property type="project" value="InterPro"/>
</dbReference>
<proteinExistence type="inferred from homology"/>